<dbReference type="InterPro" id="IPR036291">
    <property type="entry name" value="NAD(P)-bd_dom_sf"/>
</dbReference>
<dbReference type="Proteomes" id="UP000585474">
    <property type="component" value="Unassembled WGS sequence"/>
</dbReference>
<name>A0A7J0F270_9ERIC</name>
<keyword evidence="3" id="KW-1185">Reference proteome</keyword>
<protein>
    <recommendedName>
        <fullName evidence="1">3-beta hydroxysteroid dehydrogenase/isomerase domain-containing protein</fullName>
    </recommendedName>
</protein>
<dbReference type="GO" id="GO:0016616">
    <property type="term" value="F:oxidoreductase activity, acting on the CH-OH group of donors, NAD or NADP as acceptor"/>
    <property type="evidence" value="ECO:0007669"/>
    <property type="project" value="InterPro"/>
</dbReference>
<evidence type="ECO:0000313" key="2">
    <source>
        <dbReference type="EMBL" id="GFY92774.1"/>
    </source>
</evidence>
<gene>
    <name evidence="2" type="ORF">Acr_08g0011700</name>
</gene>
<comment type="caution">
    <text evidence="2">The sequence shown here is derived from an EMBL/GenBank/DDBJ whole genome shotgun (WGS) entry which is preliminary data.</text>
</comment>
<dbReference type="Gene3D" id="3.40.50.720">
    <property type="entry name" value="NAD(P)-binding Rossmann-like Domain"/>
    <property type="match status" value="1"/>
</dbReference>
<dbReference type="EMBL" id="BJWL01000008">
    <property type="protein sequence ID" value="GFY92774.1"/>
    <property type="molecule type" value="Genomic_DNA"/>
</dbReference>
<evidence type="ECO:0000259" key="1">
    <source>
        <dbReference type="Pfam" id="PF01073"/>
    </source>
</evidence>
<organism evidence="2 3">
    <name type="scientific">Actinidia rufa</name>
    <dbReference type="NCBI Taxonomy" id="165716"/>
    <lineage>
        <taxon>Eukaryota</taxon>
        <taxon>Viridiplantae</taxon>
        <taxon>Streptophyta</taxon>
        <taxon>Embryophyta</taxon>
        <taxon>Tracheophyta</taxon>
        <taxon>Spermatophyta</taxon>
        <taxon>Magnoliopsida</taxon>
        <taxon>eudicotyledons</taxon>
        <taxon>Gunneridae</taxon>
        <taxon>Pentapetalae</taxon>
        <taxon>asterids</taxon>
        <taxon>Ericales</taxon>
        <taxon>Actinidiaceae</taxon>
        <taxon>Actinidia</taxon>
    </lineage>
</organism>
<dbReference type="InterPro" id="IPR002225">
    <property type="entry name" value="3Beta_OHSteriod_DH/Estase"/>
</dbReference>
<dbReference type="Pfam" id="PF01073">
    <property type="entry name" value="3Beta_HSD"/>
    <property type="match status" value="1"/>
</dbReference>
<dbReference type="GO" id="GO:0006694">
    <property type="term" value="P:steroid biosynthetic process"/>
    <property type="evidence" value="ECO:0007669"/>
    <property type="project" value="InterPro"/>
</dbReference>
<reference evidence="2 3" key="1">
    <citation type="submission" date="2019-07" db="EMBL/GenBank/DDBJ databases">
        <title>De Novo Assembly of kiwifruit Actinidia rufa.</title>
        <authorList>
            <person name="Sugita-Konishi S."/>
            <person name="Sato K."/>
            <person name="Mori E."/>
            <person name="Abe Y."/>
            <person name="Kisaki G."/>
            <person name="Hamano K."/>
            <person name="Suezawa K."/>
            <person name="Otani M."/>
            <person name="Fukuda T."/>
            <person name="Manabe T."/>
            <person name="Gomi K."/>
            <person name="Tabuchi M."/>
            <person name="Akimitsu K."/>
            <person name="Kataoka I."/>
        </authorList>
    </citation>
    <scope>NUCLEOTIDE SEQUENCE [LARGE SCALE GENOMIC DNA]</scope>
    <source>
        <strain evidence="3">cv. Fuchu</strain>
    </source>
</reference>
<evidence type="ECO:0000313" key="3">
    <source>
        <dbReference type="Proteomes" id="UP000585474"/>
    </source>
</evidence>
<dbReference type="SUPFAM" id="SSF51735">
    <property type="entry name" value="NAD(P)-binding Rossmann-fold domains"/>
    <property type="match status" value="1"/>
</dbReference>
<feature type="domain" description="3-beta hydroxysteroid dehydrogenase/isomerase" evidence="1">
    <location>
        <begin position="9"/>
        <end position="82"/>
    </location>
</feature>
<accession>A0A7J0F270</accession>
<dbReference type="OrthoDB" id="10058185at2759"/>
<sequence length="99" mass="10951">MVIALRTCAVIGGRGFVGRRLVLRLLQLGDWVVRIADAAQSLRLDIAEDNSLFTEALSTGRASYFHVDVRDKSQIIKDVVGVANRTVHNLVLEDMLLAF</sequence>
<proteinExistence type="predicted"/>
<dbReference type="AlphaFoldDB" id="A0A7J0F270"/>